<reference evidence="2" key="1">
    <citation type="journal article" date="2015" name="Nat. Genet.">
        <title>The genome and transcriptome of the zoonotic hookworm Ancylostoma ceylanicum identify infection-specific gene families.</title>
        <authorList>
            <person name="Schwarz E.M."/>
            <person name="Hu Y."/>
            <person name="Antoshechkin I."/>
            <person name="Miller M.M."/>
            <person name="Sternberg P.W."/>
            <person name="Aroian R.V."/>
        </authorList>
    </citation>
    <scope>NUCLEOTIDE SEQUENCE</scope>
    <source>
        <strain evidence="2">HY135</strain>
    </source>
</reference>
<comment type="caution">
    <text evidence="1">The sequence shown here is derived from an EMBL/GenBank/DDBJ whole genome shotgun (WGS) entry which is preliminary data.</text>
</comment>
<dbReference type="EMBL" id="JARK01001401">
    <property type="protein sequence ID" value="EYC08537.1"/>
    <property type="molecule type" value="Genomic_DNA"/>
</dbReference>
<proteinExistence type="predicted"/>
<organism evidence="1 2">
    <name type="scientific">Ancylostoma ceylanicum</name>
    <dbReference type="NCBI Taxonomy" id="53326"/>
    <lineage>
        <taxon>Eukaryota</taxon>
        <taxon>Metazoa</taxon>
        <taxon>Ecdysozoa</taxon>
        <taxon>Nematoda</taxon>
        <taxon>Chromadorea</taxon>
        <taxon>Rhabditida</taxon>
        <taxon>Rhabditina</taxon>
        <taxon>Rhabditomorpha</taxon>
        <taxon>Strongyloidea</taxon>
        <taxon>Ancylostomatidae</taxon>
        <taxon>Ancylostomatinae</taxon>
        <taxon>Ancylostoma</taxon>
    </lineage>
</organism>
<dbReference type="Proteomes" id="UP000024635">
    <property type="component" value="Unassembled WGS sequence"/>
</dbReference>
<gene>
    <name evidence="1" type="primary">Acey_s0065.g3602</name>
    <name evidence="1" type="ORF">Y032_0065g3602</name>
</gene>
<sequence length="82" mass="9223">MRRERGGSATSSAVRVHVGSRVDEIVCGRTDGRQCLPRRAPEWAWPGGGRLPCYLCVRRTPLPAAAFCLFPLLPNRYFMFDN</sequence>
<accession>A0A016U140</accession>
<evidence type="ECO:0000313" key="2">
    <source>
        <dbReference type="Proteomes" id="UP000024635"/>
    </source>
</evidence>
<evidence type="ECO:0000313" key="1">
    <source>
        <dbReference type="EMBL" id="EYC08537.1"/>
    </source>
</evidence>
<protein>
    <submittedName>
        <fullName evidence="1">Uncharacterized protein</fullName>
    </submittedName>
</protein>
<keyword evidence="2" id="KW-1185">Reference proteome</keyword>
<dbReference type="AlphaFoldDB" id="A0A016U140"/>
<name>A0A016U140_9BILA</name>